<organism evidence="2 3">
    <name type="scientific">Rhododendron williamsianum</name>
    <dbReference type="NCBI Taxonomy" id="262921"/>
    <lineage>
        <taxon>Eukaryota</taxon>
        <taxon>Viridiplantae</taxon>
        <taxon>Streptophyta</taxon>
        <taxon>Embryophyta</taxon>
        <taxon>Tracheophyta</taxon>
        <taxon>Spermatophyta</taxon>
        <taxon>Magnoliopsida</taxon>
        <taxon>eudicotyledons</taxon>
        <taxon>Gunneridae</taxon>
        <taxon>Pentapetalae</taxon>
        <taxon>asterids</taxon>
        <taxon>Ericales</taxon>
        <taxon>Ericaceae</taxon>
        <taxon>Ericoideae</taxon>
        <taxon>Rhodoreae</taxon>
        <taxon>Rhododendron</taxon>
    </lineage>
</organism>
<protein>
    <submittedName>
        <fullName evidence="2">Uncharacterized protein</fullName>
    </submittedName>
</protein>
<dbReference type="PANTHER" id="PTHR15157:SF24">
    <property type="entry name" value="VACUOLAR PROTEIN SORTING 38"/>
    <property type="match status" value="1"/>
</dbReference>
<evidence type="ECO:0000313" key="3">
    <source>
        <dbReference type="Proteomes" id="UP000428333"/>
    </source>
</evidence>
<feature type="compositionally biased region" description="Basic and acidic residues" evidence="1">
    <location>
        <begin position="27"/>
        <end position="37"/>
    </location>
</feature>
<accession>A0A6A4L5P9</accession>
<dbReference type="AlphaFoldDB" id="A0A6A4L5P9"/>
<reference evidence="2 3" key="1">
    <citation type="journal article" date="2019" name="Genome Biol. Evol.">
        <title>The Rhododendron genome and chromosomal organization provide insight into shared whole-genome duplications across the heath family (Ericaceae).</title>
        <authorList>
            <person name="Soza V.L."/>
            <person name="Lindsley D."/>
            <person name="Waalkes A."/>
            <person name="Ramage E."/>
            <person name="Patwardhan R.P."/>
            <person name="Burton J.N."/>
            <person name="Adey A."/>
            <person name="Kumar A."/>
            <person name="Qiu R."/>
            <person name="Shendure J."/>
            <person name="Hall B."/>
        </authorList>
    </citation>
    <scope>NUCLEOTIDE SEQUENCE [LARGE SCALE GENOMIC DNA]</scope>
    <source>
        <strain evidence="2">RSF 1966-606</strain>
    </source>
</reference>
<feature type="region of interest" description="Disordered" evidence="1">
    <location>
        <begin position="1"/>
        <end position="37"/>
    </location>
</feature>
<dbReference type="GO" id="GO:0035493">
    <property type="term" value="P:SNARE complex assembly"/>
    <property type="evidence" value="ECO:0007669"/>
    <property type="project" value="TreeGrafter"/>
</dbReference>
<evidence type="ECO:0000313" key="2">
    <source>
        <dbReference type="EMBL" id="KAE9452905.1"/>
    </source>
</evidence>
<dbReference type="Proteomes" id="UP000428333">
    <property type="component" value="Linkage Group LG09"/>
</dbReference>
<feature type="compositionally biased region" description="Polar residues" evidence="1">
    <location>
        <begin position="1"/>
        <end position="26"/>
    </location>
</feature>
<comment type="caution">
    <text evidence="2">The sequence shown here is derived from an EMBL/GenBank/DDBJ whole genome shotgun (WGS) entry which is preliminary data.</text>
</comment>
<proteinExistence type="predicted"/>
<name>A0A6A4L5P9_9ERIC</name>
<gene>
    <name evidence="2" type="ORF">C3L33_15184</name>
</gene>
<dbReference type="PANTHER" id="PTHR15157">
    <property type="entry name" value="UV RADIATION RESISTANCE-ASSOCIATED GENE PROTEIN"/>
    <property type="match status" value="1"/>
</dbReference>
<dbReference type="EMBL" id="QEFC01002331">
    <property type="protein sequence ID" value="KAE9452905.1"/>
    <property type="molecule type" value="Genomic_DNA"/>
</dbReference>
<dbReference type="GO" id="GO:0000323">
    <property type="term" value="C:lytic vacuole"/>
    <property type="evidence" value="ECO:0007669"/>
    <property type="project" value="TreeGrafter"/>
</dbReference>
<dbReference type="GO" id="GO:0000149">
    <property type="term" value="F:SNARE binding"/>
    <property type="evidence" value="ECO:0007669"/>
    <property type="project" value="TreeGrafter"/>
</dbReference>
<evidence type="ECO:0000256" key="1">
    <source>
        <dbReference type="SAM" id="MobiDB-lite"/>
    </source>
</evidence>
<feature type="non-terminal residue" evidence="2">
    <location>
        <position position="1"/>
    </location>
</feature>
<sequence length="285" mass="32408">MVVFLNPNSIPNGTKTVNKNEQGQSRASEKKDSPQEEGIEKVVQWEDFEQELARLVVLEELVKLDWKVEAESLSRSNQLDEMREKLESRKLVMGNTSMHAKVVEGNVKREEERLNNEIKSLLLAGTALSAATKRLQEANRLLAGESGYLRLRNMQKLLRVRQQYMISQVSLLYPVKVVIGHGLEQELESFTSSFRLVPLRYPLRLGGSRSYIHDYSPSPEPTSSDSTSNSLLSSDLKATEFPLFLDGQETTRAAYAVFLLNKLVGTGSMKRDWEYGLVRLWKLEM</sequence>
<dbReference type="GO" id="GO:0005768">
    <property type="term" value="C:endosome"/>
    <property type="evidence" value="ECO:0007669"/>
    <property type="project" value="TreeGrafter"/>
</dbReference>
<keyword evidence="3" id="KW-1185">Reference proteome</keyword>
<dbReference type="OrthoDB" id="72772at2759"/>